<dbReference type="PANTHER" id="PTHR46576">
    <property type="entry name" value="BROMO ADJACENT HOMOLOGY DOMAIN-CONTAINING 1 PROTEIN"/>
    <property type="match status" value="1"/>
</dbReference>
<feature type="domain" description="BAH" evidence="2">
    <location>
        <begin position="670"/>
        <end position="830"/>
    </location>
</feature>
<dbReference type="Proteomes" id="UP000663864">
    <property type="component" value="Unassembled WGS sequence"/>
</dbReference>
<feature type="compositionally biased region" description="Low complexity" evidence="1">
    <location>
        <begin position="7"/>
        <end position="18"/>
    </location>
</feature>
<feature type="region of interest" description="Disordered" evidence="1">
    <location>
        <begin position="1"/>
        <end position="28"/>
    </location>
</feature>
<dbReference type="GO" id="GO:0005677">
    <property type="term" value="C:chromatin silencing complex"/>
    <property type="evidence" value="ECO:0007669"/>
    <property type="project" value="TreeGrafter"/>
</dbReference>
<dbReference type="GO" id="GO:0003682">
    <property type="term" value="F:chromatin binding"/>
    <property type="evidence" value="ECO:0007669"/>
    <property type="project" value="InterPro"/>
</dbReference>
<dbReference type="AlphaFoldDB" id="A0A813YWC8"/>
<name>A0A813YWC8_9BILA</name>
<dbReference type="GO" id="GO:0000976">
    <property type="term" value="F:transcription cis-regulatory region binding"/>
    <property type="evidence" value="ECO:0007669"/>
    <property type="project" value="TreeGrafter"/>
</dbReference>
<dbReference type="Pfam" id="PF01426">
    <property type="entry name" value="BAH"/>
    <property type="match status" value="1"/>
</dbReference>
<feature type="region of interest" description="Disordered" evidence="1">
    <location>
        <begin position="279"/>
        <end position="301"/>
    </location>
</feature>
<organism evidence="3 4">
    <name type="scientific">Rotaria sordida</name>
    <dbReference type="NCBI Taxonomy" id="392033"/>
    <lineage>
        <taxon>Eukaryota</taxon>
        <taxon>Metazoa</taxon>
        <taxon>Spiralia</taxon>
        <taxon>Gnathifera</taxon>
        <taxon>Rotifera</taxon>
        <taxon>Eurotatoria</taxon>
        <taxon>Bdelloidea</taxon>
        <taxon>Philodinida</taxon>
        <taxon>Philodinidae</taxon>
        <taxon>Rotaria</taxon>
    </lineage>
</organism>
<evidence type="ECO:0000256" key="1">
    <source>
        <dbReference type="SAM" id="MobiDB-lite"/>
    </source>
</evidence>
<dbReference type="Gene3D" id="2.30.30.490">
    <property type="match status" value="1"/>
</dbReference>
<comment type="caution">
    <text evidence="3">The sequence shown here is derived from an EMBL/GenBank/DDBJ whole genome shotgun (WGS) entry which is preliminary data.</text>
</comment>
<evidence type="ECO:0000259" key="2">
    <source>
        <dbReference type="PROSITE" id="PS51038"/>
    </source>
</evidence>
<reference evidence="3" key="1">
    <citation type="submission" date="2021-02" db="EMBL/GenBank/DDBJ databases">
        <authorList>
            <person name="Nowell W R."/>
        </authorList>
    </citation>
    <scope>NUCLEOTIDE SEQUENCE</scope>
</reference>
<dbReference type="GO" id="GO:0045892">
    <property type="term" value="P:negative regulation of DNA-templated transcription"/>
    <property type="evidence" value="ECO:0007669"/>
    <property type="project" value="TreeGrafter"/>
</dbReference>
<dbReference type="PANTHER" id="PTHR46576:SF1">
    <property type="entry name" value="BROMO ADJACENT HOMOLOGY DOMAIN-CONTAINING 1 PROTEIN"/>
    <property type="match status" value="1"/>
</dbReference>
<dbReference type="InterPro" id="IPR043151">
    <property type="entry name" value="BAH_sf"/>
</dbReference>
<accession>A0A813YWC8</accession>
<dbReference type="EMBL" id="CAJNOT010000201">
    <property type="protein sequence ID" value="CAF0890746.1"/>
    <property type="molecule type" value="Genomic_DNA"/>
</dbReference>
<evidence type="ECO:0000313" key="3">
    <source>
        <dbReference type="EMBL" id="CAF0890746.1"/>
    </source>
</evidence>
<sequence>MSRRVRTTTTTTTSGKSSSKSKKTSISKRKITHNVIQKKISVKKSSSTKRYLEQTSSIIQPKQKRLSSLTATTLLQYCTSILSPTRKLNHSIKSTSILSNNSKTKKINIQTNKRKRQISNVSTKSDNIKLTQTDLHKPTRIHREASSRASAMIMQQNEIERSRYNYSRNNKYSTSIIRRHRTNKIDIQSEQPSIKSNKSNIPSFPLPTSSIINIPIQTEYSQSSNIITNNSIQSSLSTNTKYPLLTEAILAEHNRLYETISSKRDNLIKWTQEVDLYDRVSSSSPPPPYSQHEISHESSSINNKSTALLINDSKPIDSMTSNTISHSFEHLSTRNNPTFLFPSTTYSLNNLHSFYPILPCWQYSKKNILIVTEKSAIAWPFQSSTSLHNQIQPLSINQKTSKIYSENKTKKLSILNSKQKQENLSLSKNDRLTFHLHTHHHHHIHNNNNNTNSLSLQKSSSLINNNNNNLIEKESKHTSTIIENNVLNLSINNKTNLNQLNGTIKTTTQRKSSPIKRRINSETKSNSSSILSIDEKISQINNSIIISPRKTINNNQSRIILSTSNNLDNKKSLKYIPKRRTISATTANSIRTISIIDKNLRKKRTNSASNISLQSTLSNKNSHQRKKQKKISNYWILFGKSEKKLVSIHSDKPPVIRECYSSIQHVIEKDIINSYDCVILRSETDTDNNNTTSYLAKVKWFWKEPTTNEIQMSLIWYYHPEHTELPAHIKEHFLPNELLASRYSDCINVACIEDKCYVLNLNEYNRYYLREKSMNFFEHSKSVGQLKSLLNRNTSIVRHRSLPATTVGNQNIFFCRYVYDYRIKRILKNPSLNNSPMITTTSSI</sequence>
<protein>
    <recommendedName>
        <fullName evidence="2">BAH domain-containing protein</fullName>
    </recommendedName>
</protein>
<dbReference type="GO" id="GO:0031507">
    <property type="term" value="P:heterochromatin formation"/>
    <property type="evidence" value="ECO:0007669"/>
    <property type="project" value="TreeGrafter"/>
</dbReference>
<dbReference type="InterPro" id="IPR053032">
    <property type="entry name" value="BAH_domain-containing"/>
</dbReference>
<evidence type="ECO:0000313" key="4">
    <source>
        <dbReference type="Proteomes" id="UP000663864"/>
    </source>
</evidence>
<proteinExistence type="predicted"/>
<gene>
    <name evidence="3" type="ORF">ZHD862_LOCUS6868</name>
</gene>
<feature type="compositionally biased region" description="Basic residues" evidence="1">
    <location>
        <begin position="19"/>
        <end position="28"/>
    </location>
</feature>
<dbReference type="PROSITE" id="PS51038">
    <property type="entry name" value="BAH"/>
    <property type="match status" value="1"/>
</dbReference>
<dbReference type="InterPro" id="IPR001025">
    <property type="entry name" value="BAH_dom"/>
</dbReference>